<evidence type="ECO:0000313" key="2">
    <source>
        <dbReference type="EMBL" id="GBO15266.1"/>
    </source>
</evidence>
<comment type="caution">
    <text evidence="2">The sequence shown here is derived from an EMBL/GenBank/DDBJ whole genome shotgun (WGS) entry which is preliminary data.</text>
</comment>
<keyword evidence="3" id="KW-1185">Reference proteome</keyword>
<proteinExistence type="predicted"/>
<sequence length="70" mass="7795">MNKNGKELTANIDRVKPAYVLRDCDSTLLPASESPTPYENLQEDRTTETPASTTRPETVTRSGRRVGFNP</sequence>
<dbReference type="AlphaFoldDB" id="A0A4Y2UU90"/>
<evidence type="ECO:0000256" key="1">
    <source>
        <dbReference type="SAM" id="MobiDB-lite"/>
    </source>
</evidence>
<name>A0A4Y2UU90_ARAVE</name>
<feature type="region of interest" description="Disordered" evidence="1">
    <location>
        <begin position="28"/>
        <end position="70"/>
    </location>
</feature>
<dbReference type="Proteomes" id="UP000499080">
    <property type="component" value="Unassembled WGS sequence"/>
</dbReference>
<feature type="compositionally biased region" description="Polar residues" evidence="1">
    <location>
        <begin position="48"/>
        <end position="61"/>
    </location>
</feature>
<reference evidence="2 3" key="1">
    <citation type="journal article" date="2019" name="Sci. Rep.">
        <title>Orb-weaving spider Araneus ventricosus genome elucidates the spidroin gene catalogue.</title>
        <authorList>
            <person name="Kono N."/>
            <person name="Nakamura H."/>
            <person name="Ohtoshi R."/>
            <person name="Moran D.A.P."/>
            <person name="Shinohara A."/>
            <person name="Yoshida Y."/>
            <person name="Fujiwara M."/>
            <person name="Mori M."/>
            <person name="Tomita M."/>
            <person name="Arakawa K."/>
        </authorList>
    </citation>
    <scope>NUCLEOTIDE SEQUENCE [LARGE SCALE GENOMIC DNA]</scope>
</reference>
<protein>
    <submittedName>
        <fullName evidence="2">Uncharacterized protein</fullName>
    </submittedName>
</protein>
<dbReference type="OrthoDB" id="422540at2759"/>
<feature type="non-terminal residue" evidence="2">
    <location>
        <position position="70"/>
    </location>
</feature>
<gene>
    <name evidence="2" type="ORF">AVEN_62341_1</name>
</gene>
<accession>A0A4Y2UU90</accession>
<dbReference type="EMBL" id="BGPR01039329">
    <property type="protein sequence ID" value="GBO15266.1"/>
    <property type="molecule type" value="Genomic_DNA"/>
</dbReference>
<evidence type="ECO:0000313" key="3">
    <source>
        <dbReference type="Proteomes" id="UP000499080"/>
    </source>
</evidence>
<organism evidence="2 3">
    <name type="scientific">Araneus ventricosus</name>
    <name type="common">Orbweaver spider</name>
    <name type="synonym">Epeira ventricosa</name>
    <dbReference type="NCBI Taxonomy" id="182803"/>
    <lineage>
        <taxon>Eukaryota</taxon>
        <taxon>Metazoa</taxon>
        <taxon>Ecdysozoa</taxon>
        <taxon>Arthropoda</taxon>
        <taxon>Chelicerata</taxon>
        <taxon>Arachnida</taxon>
        <taxon>Araneae</taxon>
        <taxon>Araneomorphae</taxon>
        <taxon>Entelegynae</taxon>
        <taxon>Araneoidea</taxon>
        <taxon>Araneidae</taxon>
        <taxon>Araneus</taxon>
    </lineage>
</organism>